<comment type="caution">
    <text evidence="2">The sequence shown here is derived from an EMBL/GenBank/DDBJ whole genome shotgun (WGS) entry which is preliminary data.</text>
</comment>
<protein>
    <submittedName>
        <fullName evidence="2">Uncharacterized protein</fullName>
    </submittedName>
</protein>
<reference evidence="2 3" key="1">
    <citation type="submission" date="2021-06" db="EMBL/GenBank/DDBJ databases">
        <authorList>
            <person name="Palmer J.M."/>
        </authorList>
    </citation>
    <scope>NUCLEOTIDE SEQUENCE [LARGE SCALE GENOMIC DNA]</scope>
    <source>
        <strain evidence="2 3">AS_MEX2019</strain>
        <tissue evidence="2">Muscle</tissue>
    </source>
</reference>
<keyword evidence="3" id="KW-1185">Reference proteome</keyword>
<organism evidence="2 3">
    <name type="scientific">Ameca splendens</name>
    <dbReference type="NCBI Taxonomy" id="208324"/>
    <lineage>
        <taxon>Eukaryota</taxon>
        <taxon>Metazoa</taxon>
        <taxon>Chordata</taxon>
        <taxon>Craniata</taxon>
        <taxon>Vertebrata</taxon>
        <taxon>Euteleostomi</taxon>
        <taxon>Actinopterygii</taxon>
        <taxon>Neopterygii</taxon>
        <taxon>Teleostei</taxon>
        <taxon>Neoteleostei</taxon>
        <taxon>Acanthomorphata</taxon>
        <taxon>Ovalentaria</taxon>
        <taxon>Atherinomorphae</taxon>
        <taxon>Cyprinodontiformes</taxon>
        <taxon>Goodeidae</taxon>
        <taxon>Ameca</taxon>
    </lineage>
</organism>
<proteinExistence type="predicted"/>
<name>A0ABV0XL06_9TELE</name>
<feature type="region of interest" description="Disordered" evidence="1">
    <location>
        <begin position="114"/>
        <end position="138"/>
    </location>
</feature>
<evidence type="ECO:0000313" key="3">
    <source>
        <dbReference type="Proteomes" id="UP001469553"/>
    </source>
</evidence>
<gene>
    <name evidence="2" type="ORF">AMECASPLE_037600</name>
</gene>
<accession>A0ABV0XL06</accession>
<evidence type="ECO:0000256" key="1">
    <source>
        <dbReference type="SAM" id="MobiDB-lite"/>
    </source>
</evidence>
<dbReference type="EMBL" id="JAHRIP010006445">
    <property type="protein sequence ID" value="MEQ2282156.1"/>
    <property type="molecule type" value="Genomic_DNA"/>
</dbReference>
<sequence>MEHHFDCLRFLASSVKYKVWWLCCCKTKFKTRKAHNIVIVRKRGRKQQQQKKKTDLLFDQLLALMSAADRLGSATLTLNTVVSLPPVHITTAARAQHGCLATLASAAASAPAGSVNNGLQPEGMQERAAAARHSTNVG</sequence>
<dbReference type="Proteomes" id="UP001469553">
    <property type="component" value="Unassembled WGS sequence"/>
</dbReference>
<evidence type="ECO:0000313" key="2">
    <source>
        <dbReference type="EMBL" id="MEQ2282156.1"/>
    </source>
</evidence>